<dbReference type="SUPFAM" id="SSF46955">
    <property type="entry name" value="Putative DNA-binding domain"/>
    <property type="match status" value="2"/>
</dbReference>
<sequence>MLVSRLWLNKFFDTELPPADKLAEALTFHAFEIDGIEKAGDDDILDVKVTPNRGHDCLSHRGIAKELSAILKLPLAHDPLGQRPDLSQATHDVKVLVDDEALCPRYIAGVIKGIKVGPSPQWLKTRLEAVGQRSINNVVDATNFVMLNLGQPLHAFDAKELMSRDQVHVISVRRARPGERLQALDQKEYVLTDSMLAIVDANADAPIGVAGVKGGLPAGVTEATVDIIIESANFNGPSVRKTAQGLKLRTDASARFEQGLHPSLAGYGMRAATDMILELAGGELRGFVDVYPAPQQETKVSIPVDQINTVLGTQLTEAEVANVFKRLGLMFDFVSRTGTYEVQIPFERLDLTIAEDLVEEVGRIVGYDQVPAAALPHVDKESEVAANFAAAEAAREELAVKGYSEVYTSVFAGTGQRQVLNKVGGGKSYLRANLIDGLTEALERNLPNKDLLGLKEVKLFEIGTIWKDDKEEIAVATISEKEGFKEWTLEPKDNVLPTNLPLSGAVRYRTFSRYPYIVRDIAMWTPAGTDEQEVLETIKKEAGELVHKMWLFDRFEKEGKVSLAFRLIFQSFERTLTEVEANEAMEKVTSKFKSLGFEIR</sequence>
<dbReference type="InterPro" id="IPR005147">
    <property type="entry name" value="tRNA_synthase_B5-dom"/>
</dbReference>
<dbReference type="Gene3D" id="3.50.40.10">
    <property type="entry name" value="Phenylalanyl-trna Synthetase, Chain B, domain 3"/>
    <property type="match status" value="1"/>
</dbReference>
<dbReference type="PANTHER" id="PTHR10947">
    <property type="entry name" value="PHENYLALANYL-TRNA SYNTHETASE BETA CHAIN AND LEUCINE-RICH REPEAT-CONTAINING PROTEIN 47"/>
    <property type="match status" value="1"/>
</dbReference>
<gene>
    <name evidence="3" type="ORF">A3F55_02265</name>
</gene>
<dbReference type="GO" id="GO:0004826">
    <property type="term" value="F:phenylalanine-tRNA ligase activity"/>
    <property type="evidence" value="ECO:0007669"/>
    <property type="project" value="InterPro"/>
</dbReference>
<dbReference type="GO" id="GO:0009328">
    <property type="term" value="C:phenylalanine-tRNA ligase complex"/>
    <property type="evidence" value="ECO:0007669"/>
    <property type="project" value="TreeGrafter"/>
</dbReference>
<protein>
    <submittedName>
        <fullName evidence="3">Uncharacterized protein</fullName>
    </submittedName>
</protein>
<organism evidence="3 4">
    <name type="scientific">Candidatus Adlerbacteria bacterium RIFCSPHIGHO2_12_FULL_53_18</name>
    <dbReference type="NCBI Taxonomy" id="1797242"/>
    <lineage>
        <taxon>Bacteria</taxon>
        <taxon>Candidatus Adleribacteriota</taxon>
    </lineage>
</organism>
<comment type="caution">
    <text evidence="3">The sequence shown here is derived from an EMBL/GenBank/DDBJ whole genome shotgun (WGS) entry which is preliminary data.</text>
</comment>
<dbReference type="GO" id="GO:0005524">
    <property type="term" value="F:ATP binding"/>
    <property type="evidence" value="ECO:0007669"/>
    <property type="project" value="InterPro"/>
</dbReference>
<dbReference type="Pfam" id="PF03483">
    <property type="entry name" value="B3_4"/>
    <property type="match status" value="1"/>
</dbReference>
<dbReference type="InterPro" id="IPR020825">
    <property type="entry name" value="Phe-tRNA_synthase-like_B3/B4"/>
</dbReference>
<evidence type="ECO:0000259" key="2">
    <source>
        <dbReference type="PROSITE" id="PS51483"/>
    </source>
</evidence>
<dbReference type="SUPFAM" id="SSF54991">
    <property type="entry name" value="Anticodon-binding domain of PheRS"/>
    <property type="match status" value="1"/>
</dbReference>
<evidence type="ECO:0000259" key="1">
    <source>
        <dbReference type="PROSITE" id="PS51447"/>
    </source>
</evidence>
<dbReference type="PROSITE" id="PS51447">
    <property type="entry name" value="FDX_ACB"/>
    <property type="match status" value="1"/>
</dbReference>
<dbReference type="Gene3D" id="3.30.70.380">
    <property type="entry name" value="Ferrodoxin-fold anticodon-binding domain"/>
    <property type="match status" value="1"/>
</dbReference>
<dbReference type="SMART" id="SM00896">
    <property type="entry name" value="FDX-ACB"/>
    <property type="match status" value="1"/>
</dbReference>
<dbReference type="SUPFAM" id="SSF55681">
    <property type="entry name" value="Class II aaRS and biotin synthetases"/>
    <property type="match status" value="1"/>
</dbReference>
<name>A0A1F4XU00_9BACT</name>
<dbReference type="PROSITE" id="PS51483">
    <property type="entry name" value="B5"/>
    <property type="match status" value="1"/>
</dbReference>
<dbReference type="Pfam" id="PF03147">
    <property type="entry name" value="FDX-ACB"/>
    <property type="match status" value="1"/>
</dbReference>
<dbReference type="EMBL" id="MEWW01000005">
    <property type="protein sequence ID" value="OGC85068.1"/>
    <property type="molecule type" value="Genomic_DNA"/>
</dbReference>
<accession>A0A1F4XU00</accession>
<dbReference type="InterPro" id="IPR005146">
    <property type="entry name" value="B3/B4_tRNA-bd"/>
</dbReference>
<feature type="domain" description="B5" evidence="2">
    <location>
        <begin position="295"/>
        <end position="372"/>
    </location>
</feature>
<dbReference type="InterPro" id="IPR009061">
    <property type="entry name" value="DNA-bd_dom_put_sf"/>
</dbReference>
<reference evidence="3 4" key="1">
    <citation type="journal article" date="2016" name="Nat. Commun.">
        <title>Thousands of microbial genomes shed light on interconnected biogeochemical processes in an aquifer system.</title>
        <authorList>
            <person name="Anantharaman K."/>
            <person name="Brown C.T."/>
            <person name="Hug L.A."/>
            <person name="Sharon I."/>
            <person name="Castelle C.J."/>
            <person name="Probst A.J."/>
            <person name="Thomas B.C."/>
            <person name="Singh A."/>
            <person name="Wilkins M.J."/>
            <person name="Karaoz U."/>
            <person name="Brodie E.L."/>
            <person name="Williams K.H."/>
            <person name="Hubbard S.S."/>
            <person name="Banfield J.F."/>
        </authorList>
    </citation>
    <scope>NUCLEOTIDE SEQUENCE [LARGE SCALE GENOMIC DNA]</scope>
</reference>
<evidence type="ECO:0000313" key="3">
    <source>
        <dbReference type="EMBL" id="OGC85068.1"/>
    </source>
</evidence>
<dbReference type="Gene3D" id="3.30.56.10">
    <property type="match status" value="2"/>
</dbReference>
<dbReference type="Gene3D" id="3.30.930.10">
    <property type="entry name" value="Bira Bifunctional Protein, Domain 2"/>
    <property type="match status" value="1"/>
</dbReference>
<dbReference type="GO" id="GO:0006432">
    <property type="term" value="P:phenylalanyl-tRNA aminoacylation"/>
    <property type="evidence" value="ECO:0007669"/>
    <property type="project" value="InterPro"/>
</dbReference>
<evidence type="ECO:0000313" key="4">
    <source>
        <dbReference type="Proteomes" id="UP000178091"/>
    </source>
</evidence>
<dbReference type="Proteomes" id="UP000178091">
    <property type="component" value="Unassembled WGS sequence"/>
</dbReference>
<dbReference type="AlphaFoldDB" id="A0A1F4XU00"/>
<dbReference type="PANTHER" id="PTHR10947:SF0">
    <property type="entry name" value="PHENYLALANINE--TRNA LIGASE BETA SUBUNIT"/>
    <property type="match status" value="1"/>
</dbReference>
<dbReference type="InterPro" id="IPR045060">
    <property type="entry name" value="Phe-tRNA-ligase_IIc_bsu"/>
</dbReference>
<dbReference type="InterPro" id="IPR045864">
    <property type="entry name" value="aa-tRNA-synth_II/BPL/LPL"/>
</dbReference>
<dbReference type="GO" id="GO:0000287">
    <property type="term" value="F:magnesium ion binding"/>
    <property type="evidence" value="ECO:0007669"/>
    <property type="project" value="InterPro"/>
</dbReference>
<dbReference type="GO" id="GO:0003723">
    <property type="term" value="F:RNA binding"/>
    <property type="evidence" value="ECO:0007669"/>
    <property type="project" value="InterPro"/>
</dbReference>
<dbReference type="InterPro" id="IPR036690">
    <property type="entry name" value="Fdx_antiC-bd_sf"/>
</dbReference>
<dbReference type="SMART" id="SM00873">
    <property type="entry name" value="B3_4"/>
    <property type="match status" value="1"/>
</dbReference>
<dbReference type="Pfam" id="PF03484">
    <property type="entry name" value="B5"/>
    <property type="match status" value="1"/>
</dbReference>
<dbReference type="SUPFAM" id="SSF56037">
    <property type="entry name" value="PheT/TilS domain"/>
    <property type="match status" value="1"/>
</dbReference>
<proteinExistence type="predicted"/>
<feature type="domain" description="FDX-ACB" evidence="1">
    <location>
        <begin position="512"/>
        <end position="600"/>
    </location>
</feature>
<dbReference type="InterPro" id="IPR005121">
    <property type="entry name" value="Fdx_antiC-bd"/>
</dbReference>
<dbReference type="SMART" id="SM00874">
    <property type="entry name" value="B5"/>
    <property type="match status" value="1"/>
</dbReference>